<dbReference type="PANTHER" id="PTHR19136:SF81">
    <property type="entry name" value="MOLYBDENUM COFACTOR GUANYLYLTRANSFERASE"/>
    <property type="match status" value="1"/>
</dbReference>
<dbReference type="EMBL" id="JAGIOL010000001">
    <property type="protein sequence ID" value="MBP2435786.1"/>
    <property type="molecule type" value="Genomic_DNA"/>
</dbReference>
<dbReference type="RefSeq" id="WP_165131933.1">
    <property type="nucleotide sequence ID" value="NZ_CP049253.1"/>
</dbReference>
<evidence type="ECO:0000256" key="1">
    <source>
        <dbReference type="ARBA" id="ARBA00022679"/>
    </source>
</evidence>
<keyword evidence="4" id="KW-1185">Reference proteome</keyword>
<dbReference type="PANTHER" id="PTHR19136">
    <property type="entry name" value="MOLYBDENUM COFACTOR GUANYLYLTRANSFERASE"/>
    <property type="match status" value="1"/>
</dbReference>
<name>A0ABS4ZES4_9MICO</name>
<dbReference type="InterPro" id="IPR025877">
    <property type="entry name" value="MobA-like_NTP_Trfase"/>
</dbReference>
<accession>A0ABS4ZES4</accession>
<protein>
    <submittedName>
        <fullName evidence="3">Molybdopterin-guanine dinucleotide biosynthesis protein A</fullName>
    </submittedName>
</protein>
<sequence length="187" mass="19639">MTTAGVILAGGHASRVGGVDKAMFRIDNVPLLTRAITALSSCSEIIVVGPTRDVASAPSTWIVEDPPVSGPVAALAAALAHTSADDIIVLPADLADAEEAVRHLTGHNDGTDGVVLVDPSGRAQWLTARYRRSALRQALAATPHSGDRAPSLRRVVSLLTLTERPAPWRATRDVDTWEDLQELGGTT</sequence>
<dbReference type="SUPFAM" id="SSF53448">
    <property type="entry name" value="Nucleotide-diphospho-sugar transferases"/>
    <property type="match status" value="1"/>
</dbReference>
<feature type="domain" description="MobA-like NTP transferase" evidence="2">
    <location>
        <begin position="5"/>
        <end position="147"/>
    </location>
</feature>
<organism evidence="3 4">
    <name type="scientific">Microbacterium amylolyticum</name>
    <dbReference type="NCBI Taxonomy" id="936337"/>
    <lineage>
        <taxon>Bacteria</taxon>
        <taxon>Bacillati</taxon>
        <taxon>Actinomycetota</taxon>
        <taxon>Actinomycetes</taxon>
        <taxon>Micrococcales</taxon>
        <taxon>Microbacteriaceae</taxon>
        <taxon>Microbacterium</taxon>
    </lineage>
</organism>
<evidence type="ECO:0000313" key="3">
    <source>
        <dbReference type="EMBL" id="MBP2435786.1"/>
    </source>
</evidence>
<dbReference type="Gene3D" id="3.90.550.10">
    <property type="entry name" value="Spore Coat Polysaccharide Biosynthesis Protein SpsA, Chain A"/>
    <property type="match status" value="1"/>
</dbReference>
<comment type="caution">
    <text evidence="3">The sequence shown here is derived from an EMBL/GenBank/DDBJ whole genome shotgun (WGS) entry which is preliminary data.</text>
</comment>
<reference evidence="3 4" key="1">
    <citation type="submission" date="2021-03" db="EMBL/GenBank/DDBJ databases">
        <title>Sequencing the genomes of 1000 actinobacteria strains.</title>
        <authorList>
            <person name="Klenk H.-P."/>
        </authorList>
    </citation>
    <scope>NUCLEOTIDE SEQUENCE [LARGE SCALE GENOMIC DNA]</scope>
    <source>
        <strain evidence="3 4">DSM 24221</strain>
    </source>
</reference>
<proteinExistence type="predicted"/>
<keyword evidence="1" id="KW-0808">Transferase</keyword>
<dbReference type="Pfam" id="PF12804">
    <property type="entry name" value="NTP_transf_3"/>
    <property type="match status" value="1"/>
</dbReference>
<dbReference type="Proteomes" id="UP001519362">
    <property type="component" value="Unassembled WGS sequence"/>
</dbReference>
<evidence type="ECO:0000313" key="4">
    <source>
        <dbReference type="Proteomes" id="UP001519362"/>
    </source>
</evidence>
<evidence type="ECO:0000259" key="2">
    <source>
        <dbReference type="Pfam" id="PF12804"/>
    </source>
</evidence>
<dbReference type="InterPro" id="IPR029044">
    <property type="entry name" value="Nucleotide-diphossugar_trans"/>
</dbReference>
<gene>
    <name evidence="3" type="ORF">JOF34_000372</name>
</gene>